<dbReference type="EMBL" id="JAUTXT010000066">
    <property type="protein sequence ID" value="KAK3669964.1"/>
    <property type="molecule type" value="Genomic_DNA"/>
</dbReference>
<dbReference type="GO" id="GO:0050661">
    <property type="term" value="F:NADP binding"/>
    <property type="evidence" value="ECO:0007669"/>
    <property type="project" value="InterPro"/>
</dbReference>
<dbReference type="FunFam" id="3.50.50.60:FF:000138">
    <property type="entry name" value="Flavin-containing monooxygenase"/>
    <property type="match status" value="1"/>
</dbReference>
<proteinExistence type="inferred from homology"/>
<comment type="caution">
    <text evidence="9">The sequence shown here is derived from an EMBL/GenBank/DDBJ whole genome shotgun (WGS) entry which is preliminary data.</text>
</comment>
<keyword evidence="6" id="KW-0560">Oxidoreductase</keyword>
<dbReference type="GeneID" id="89967769"/>
<dbReference type="Gene3D" id="3.50.50.60">
    <property type="entry name" value="FAD/NAD(P)-binding domain"/>
    <property type="match status" value="2"/>
</dbReference>
<keyword evidence="7 9" id="KW-0503">Monooxygenase</keyword>
<name>A0AAE0TNF1_9PEZI</name>
<evidence type="ECO:0000256" key="4">
    <source>
        <dbReference type="ARBA" id="ARBA00022827"/>
    </source>
</evidence>
<feature type="region of interest" description="Disordered" evidence="8">
    <location>
        <begin position="434"/>
        <end position="456"/>
    </location>
</feature>
<keyword evidence="3" id="KW-0285">Flavoprotein</keyword>
<dbReference type="GO" id="GO:0004499">
    <property type="term" value="F:N,N-dimethylaniline monooxygenase activity"/>
    <property type="evidence" value="ECO:0007669"/>
    <property type="project" value="InterPro"/>
</dbReference>
<dbReference type="Pfam" id="PF00743">
    <property type="entry name" value="FMO-like"/>
    <property type="match status" value="2"/>
</dbReference>
<evidence type="ECO:0000256" key="7">
    <source>
        <dbReference type="ARBA" id="ARBA00023033"/>
    </source>
</evidence>
<evidence type="ECO:0000256" key="5">
    <source>
        <dbReference type="ARBA" id="ARBA00022857"/>
    </source>
</evidence>
<keyword evidence="10" id="KW-1185">Reference proteome</keyword>
<dbReference type="Proteomes" id="UP001274830">
    <property type="component" value="Unassembled WGS sequence"/>
</dbReference>
<dbReference type="RefSeq" id="XP_064689206.1">
    <property type="nucleotide sequence ID" value="XM_064843208.1"/>
</dbReference>
<dbReference type="PANTHER" id="PTHR23023">
    <property type="entry name" value="DIMETHYLANILINE MONOOXYGENASE"/>
    <property type="match status" value="1"/>
</dbReference>
<evidence type="ECO:0000256" key="2">
    <source>
        <dbReference type="ARBA" id="ARBA00009183"/>
    </source>
</evidence>
<comment type="cofactor">
    <cofactor evidence="1">
        <name>FAD</name>
        <dbReference type="ChEBI" id="CHEBI:57692"/>
    </cofactor>
</comment>
<dbReference type="InterPro" id="IPR000960">
    <property type="entry name" value="Flavin_mOase"/>
</dbReference>
<evidence type="ECO:0000256" key="6">
    <source>
        <dbReference type="ARBA" id="ARBA00023002"/>
    </source>
</evidence>
<organism evidence="9 10">
    <name type="scientific">Recurvomyces mirabilis</name>
    <dbReference type="NCBI Taxonomy" id="574656"/>
    <lineage>
        <taxon>Eukaryota</taxon>
        <taxon>Fungi</taxon>
        <taxon>Dikarya</taxon>
        <taxon>Ascomycota</taxon>
        <taxon>Pezizomycotina</taxon>
        <taxon>Dothideomycetes</taxon>
        <taxon>Dothideomycetidae</taxon>
        <taxon>Mycosphaerellales</taxon>
        <taxon>Teratosphaeriaceae</taxon>
        <taxon>Recurvomyces</taxon>
    </lineage>
</organism>
<dbReference type="InterPro" id="IPR020946">
    <property type="entry name" value="Flavin_mOase-like"/>
</dbReference>
<dbReference type="PIRSF" id="PIRSF000332">
    <property type="entry name" value="FMO"/>
    <property type="match status" value="1"/>
</dbReference>
<evidence type="ECO:0000313" key="9">
    <source>
        <dbReference type="EMBL" id="KAK3669964.1"/>
    </source>
</evidence>
<gene>
    <name evidence="9" type="primary">FMO1_2</name>
    <name evidence="9" type="ORF">LTR78_010136</name>
</gene>
<sequence length="506" mass="57319">MGSLPPERRFKVSSVCIIGAGPSGLVAAKYLRAEKAFSRIQIYEQRATVGGIWNYVPHSSPTAYDSAIPQTNPFAEADRPIWKHSNASKILGEDKQEKAAFLTPLYDRLETNIPRGLMGFSDLDWPGDSQLFPKHETVMEYIEQYAEDVRDTISWRTQVLDVQLTEDKRWTVKTQEVSHGKPAEVREETYDAVIVANGHFNIPYIPEVKGLEKWSKAYPGCITHSKFYRKPEHFTGQKIIVVGNSASGVDIGAQIQTTCKPPIIVSSKSESFLLDAESTKKLDKPPIAEFVVKDRSVRFEDGSRESEIDAVLYCTGYFYSFPFLQSLEPPLITTGEKVEHLYQHIFYQPHPTLAFPVLNQKVIPFPLAEAQCAIIARVFSGRLSLPTEHEMRQWELEWAKSNGDGRMFHVLKFPKDADYINMLHAWARGADAHDRAKQSSGHESDGVSEGGAVGKTPPFWSGREYWTRERFPAMKKAFQDLGERRHNVRSLAELGFDYEDWQAKQG</sequence>
<keyword evidence="4" id="KW-0274">FAD</keyword>
<keyword evidence="5" id="KW-0521">NADP</keyword>
<evidence type="ECO:0000256" key="1">
    <source>
        <dbReference type="ARBA" id="ARBA00001974"/>
    </source>
</evidence>
<protein>
    <submittedName>
        <fullName evidence="9">Monooxygenase</fullName>
    </submittedName>
</protein>
<dbReference type="GO" id="GO:0050660">
    <property type="term" value="F:flavin adenine dinucleotide binding"/>
    <property type="evidence" value="ECO:0007669"/>
    <property type="project" value="InterPro"/>
</dbReference>
<evidence type="ECO:0000256" key="8">
    <source>
        <dbReference type="SAM" id="MobiDB-lite"/>
    </source>
</evidence>
<evidence type="ECO:0000256" key="3">
    <source>
        <dbReference type="ARBA" id="ARBA00022630"/>
    </source>
</evidence>
<dbReference type="InterPro" id="IPR036188">
    <property type="entry name" value="FAD/NAD-bd_sf"/>
</dbReference>
<dbReference type="InterPro" id="IPR050346">
    <property type="entry name" value="FMO-like"/>
</dbReference>
<dbReference type="PRINTS" id="PR00370">
    <property type="entry name" value="FMOXYGENASE"/>
</dbReference>
<evidence type="ECO:0000313" key="10">
    <source>
        <dbReference type="Proteomes" id="UP001274830"/>
    </source>
</evidence>
<dbReference type="Pfam" id="PF13450">
    <property type="entry name" value="NAD_binding_8"/>
    <property type="match status" value="1"/>
</dbReference>
<dbReference type="AlphaFoldDB" id="A0AAE0TNF1"/>
<feature type="compositionally biased region" description="Basic and acidic residues" evidence="8">
    <location>
        <begin position="434"/>
        <end position="445"/>
    </location>
</feature>
<comment type="similarity">
    <text evidence="2">Belongs to the FMO family.</text>
</comment>
<dbReference type="SUPFAM" id="SSF51905">
    <property type="entry name" value="FAD/NAD(P)-binding domain"/>
    <property type="match status" value="2"/>
</dbReference>
<reference evidence="9" key="1">
    <citation type="submission" date="2023-07" db="EMBL/GenBank/DDBJ databases">
        <title>Black Yeasts Isolated from many extreme environments.</title>
        <authorList>
            <person name="Coleine C."/>
            <person name="Stajich J.E."/>
            <person name="Selbmann L."/>
        </authorList>
    </citation>
    <scope>NUCLEOTIDE SEQUENCE</scope>
    <source>
        <strain evidence="9">CCFEE 5485</strain>
    </source>
</reference>
<accession>A0AAE0TNF1</accession>